<evidence type="ECO:0000256" key="2">
    <source>
        <dbReference type="SAM" id="Phobius"/>
    </source>
</evidence>
<dbReference type="EMBL" id="LN890954">
    <property type="protein sequence ID" value="CUS14875.1"/>
    <property type="molecule type" value="Genomic_DNA"/>
</dbReference>
<dbReference type="AlphaFoldDB" id="A0A292Q7F3"/>
<keyword evidence="5" id="KW-1185">Reference proteome</keyword>
<reference evidence="4" key="1">
    <citation type="submission" date="2015-10" db="EMBL/GenBank/DDBJ databases">
        <authorList>
            <person name="Regsiter A."/>
            <person name="william w."/>
        </authorList>
    </citation>
    <scope>NUCLEOTIDE SEQUENCE</scope>
    <source>
        <strain evidence="4">Montdore</strain>
    </source>
</reference>
<evidence type="ECO:0000256" key="1">
    <source>
        <dbReference type="SAM" id="MobiDB-lite"/>
    </source>
</evidence>
<evidence type="ECO:0000313" key="4">
    <source>
        <dbReference type="EMBL" id="CUS14875.1"/>
    </source>
</evidence>
<gene>
    <name evidence="4" type="ORF">GSTUAT00000946001</name>
</gene>
<dbReference type="Proteomes" id="UP001412239">
    <property type="component" value="Unassembled WGS sequence"/>
</dbReference>
<feature type="region of interest" description="Disordered" evidence="1">
    <location>
        <begin position="645"/>
        <end position="667"/>
    </location>
</feature>
<feature type="region of interest" description="Disordered" evidence="1">
    <location>
        <begin position="419"/>
        <end position="440"/>
    </location>
</feature>
<feature type="compositionally biased region" description="Polar residues" evidence="1">
    <location>
        <begin position="650"/>
        <end position="665"/>
    </location>
</feature>
<feature type="transmembrane region" description="Helical" evidence="2">
    <location>
        <begin position="241"/>
        <end position="260"/>
    </location>
</feature>
<keyword evidence="2" id="KW-0812">Transmembrane</keyword>
<feature type="compositionally biased region" description="Basic and acidic residues" evidence="1">
    <location>
        <begin position="421"/>
        <end position="430"/>
    </location>
</feature>
<feature type="chain" id="PRO_5011973937" evidence="3">
    <location>
        <begin position="25"/>
        <end position="777"/>
    </location>
</feature>
<sequence length="777" mass="85483">MGSTVSTLLASTAIFLALPPGALATDGVDFSNNLFSDLGPLLALFGEQVAKQFMSQSMSWLEDVIFAMAPLGIITAITGAVRVAGPIWLKAVVGRARESGAAAEMELMSSTSHQVCELWNGEAIVRVMGSPEIAEILYFEEETVPRGKSRLFTFETATEKLLYTESTAGGRWGRNPRNTSRLTTSASAPNISLNFCEIKRQWELWLFALLGVALQSGSLVFIGVVHYHPGLRLKEKENSEYAYPLMASGTLLLVLGMMACSHVVQASSIETTWVADKNFKILWLQKSSTVNDQLFGSYAIFGEGERRTLTTSRHIKYTSSLENSSSTKHTLTASLSFQNLTIAGSFISIVGFVTQFVGIRALHWSAPVTQLGVTLAMTAARTWIRRNMSARPGARIVPTDYEIDWLAVKFGTSPENLWESGELHGKHDGPDGGDDGDGDPGWEVLTMRRYGKEKDYQKGTGEPMAETILKTREELGRLTKWKGLSHSFALELTKCLRSLLTCFVTSHAIIFEESFVGSEVFRWTLQVEAGQGIEPIDVTATRSKDGGNWLPWDVSSSELCAIISLWSYGMSNYEQAPEDTPDKDRSSSDHGRGTPTVLRVLGSSNPLLIRDCEWWMDRGGRFVVVDTRELENAKKSGQTIALKTRERSKTAQIKRSTTEGSTSVASHRIVGTKPSGKESLVFASEGPLRRMCAQEILSSFMWEIAGVVRSITGKTESRTANPSGIHESEPSEQFNFKLENAFFRELAEIITESGVTSNHQEAYALIIPPFSEADKLP</sequence>
<keyword evidence="2" id="KW-0472">Membrane</keyword>
<keyword evidence="3" id="KW-0732">Signal</keyword>
<feature type="transmembrane region" description="Helical" evidence="2">
    <location>
        <begin position="337"/>
        <end position="358"/>
    </location>
</feature>
<accession>A0A292Q7F3</accession>
<proteinExistence type="predicted"/>
<feature type="signal peptide" evidence="3">
    <location>
        <begin position="1"/>
        <end position="24"/>
    </location>
</feature>
<feature type="transmembrane region" description="Helical" evidence="2">
    <location>
        <begin position="64"/>
        <end position="89"/>
    </location>
</feature>
<name>A0A292Q7F3_9PEZI</name>
<evidence type="ECO:0000313" key="5">
    <source>
        <dbReference type="Proteomes" id="UP001412239"/>
    </source>
</evidence>
<feature type="region of interest" description="Disordered" evidence="1">
    <location>
        <begin position="574"/>
        <end position="596"/>
    </location>
</feature>
<protein>
    <submittedName>
        <fullName evidence="4">Uncharacterized protein</fullName>
    </submittedName>
</protein>
<feature type="transmembrane region" description="Helical" evidence="2">
    <location>
        <begin position="204"/>
        <end position="229"/>
    </location>
</feature>
<keyword evidence="2" id="KW-1133">Transmembrane helix</keyword>
<organism evidence="4 5">
    <name type="scientific">Tuber aestivum</name>
    <name type="common">summer truffle</name>
    <dbReference type="NCBI Taxonomy" id="59557"/>
    <lineage>
        <taxon>Eukaryota</taxon>
        <taxon>Fungi</taxon>
        <taxon>Dikarya</taxon>
        <taxon>Ascomycota</taxon>
        <taxon>Pezizomycotina</taxon>
        <taxon>Pezizomycetes</taxon>
        <taxon>Pezizales</taxon>
        <taxon>Tuberaceae</taxon>
        <taxon>Tuber</taxon>
    </lineage>
</organism>
<feature type="compositionally biased region" description="Acidic residues" evidence="1">
    <location>
        <begin position="431"/>
        <end position="440"/>
    </location>
</feature>
<feature type="non-terminal residue" evidence="4">
    <location>
        <position position="1"/>
    </location>
</feature>
<evidence type="ECO:0000256" key="3">
    <source>
        <dbReference type="SAM" id="SignalP"/>
    </source>
</evidence>
<feature type="compositionally biased region" description="Basic and acidic residues" evidence="1">
    <location>
        <begin position="580"/>
        <end position="592"/>
    </location>
</feature>